<feature type="region of interest" description="Disordered" evidence="1">
    <location>
        <begin position="33"/>
        <end position="54"/>
    </location>
</feature>
<accession>A0A1Q6TCK2</accession>
<evidence type="ECO:0000256" key="2">
    <source>
        <dbReference type="SAM" id="SignalP"/>
    </source>
</evidence>
<gene>
    <name evidence="5" type="ORF">DW654_07160</name>
    <name evidence="4" type="ORF">DW707_02495</name>
    <name evidence="3" type="ORF">DW914_14705</name>
</gene>
<dbReference type="Proteomes" id="UP000283701">
    <property type="component" value="Unassembled WGS sequence"/>
</dbReference>
<evidence type="ECO:0000313" key="5">
    <source>
        <dbReference type="EMBL" id="RHF85174.1"/>
    </source>
</evidence>
<dbReference type="Gene3D" id="3.40.50.2300">
    <property type="match status" value="2"/>
</dbReference>
<dbReference type="CDD" id="cd06325">
    <property type="entry name" value="PBP1_ABC_unchar_transporter"/>
    <property type="match status" value="1"/>
</dbReference>
<reference evidence="6 7" key="1">
    <citation type="submission" date="2018-08" db="EMBL/GenBank/DDBJ databases">
        <title>A genome reference for cultivated species of the human gut microbiota.</title>
        <authorList>
            <person name="Zou Y."/>
            <person name="Xue W."/>
            <person name="Luo G."/>
        </authorList>
    </citation>
    <scope>NUCLEOTIDE SEQUENCE [LARGE SCALE GENOMIC DNA]</scope>
    <source>
        <strain evidence="5 7">AM23-23AC</strain>
        <strain evidence="4 8">AM27-11</strain>
        <strain evidence="3 6">AM42-1AC</strain>
    </source>
</reference>
<dbReference type="PANTHER" id="PTHR35271">
    <property type="entry name" value="ABC TRANSPORTER, SUBSTRATE-BINDING LIPOPROTEIN-RELATED"/>
    <property type="match status" value="1"/>
</dbReference>
<evidence type="ECO:0000313" key="7">
    <source>
        <dbReference type="Proteomes" id="UP000283701"/>
    </source>
</evidence>
<name>A0A1Q6TCK2_9FIRM</name>
<evidence type="ECO:0000313" key="4">
    <source>
        <dbReference type="EMBL" id="RHF00093.1"/>
    </source>
</evidence>
<dbReference type="Proteomes" id="UP000283492">
    <property type="component" value="Unassembled WGS sequence"/>
</dbReference>
<dbReference type="EMBL" id="QSKW01000002">
    <property type="protein sequence ID" value="RHF00093.1"/>
    <property type="molecule type" value="Genomic_DNA"/>
</dbReference>
<dbReference type="EMBL" id="QSFX01000032">
    <property type="protein sequence ID" value="RHA84792.1"/>
    <property type="molecule type" value="Genomic_DNA"/>
</dbReference>
<dbReference type="PANTHER" id="PTHR35271:SF1">
    <property type="entry name" value="ABC TRANSPORTER, SUBSTRATE-BINDING LIPOPROTEIN"/>
    <property type="match status" value="1"/>
</dbReference>
<dbReference type="InterPro" id="IPR028082">
    <property type="entry name" value="Peripla_BP_I"/>
</dbReference>
<sequence length="353" mass="36934">MIRRMNMKKMNKILSVMMAAAMTVSMTACGGDTASDNTSASADNSAATTESAAAGSTDGQKYTIGILQQLEHPALDAASQGFEDALTELLGADNVTFDLQNAQGEQANCATIANNFVAGNYDLILANATTALQCSAAATSTIPILGTSVTDYATALEIDDWTGSTGRNISGTSDLAPLDEQEAMIKELFPDVKTVGILYCSAEPNSKYQATQIEAALDADGIAYKEYTASDSNDITSVVQTAVSEVDVIYIPTDNTMANNTETINNIALPAGIPIIAGEEGICSGCGVATLSISYYDIGYTAGQMAYDILVNGADITTMEIKTAPQVTKEYNADICSQLGITPPDDYVAIETE</sequence>
<comment type="caution">
    <text evidence="4">The sequence shown here is derived from an EMBL/GenBank/DDBJ whole genome shotgun (WGS) entry which is preliminary data.</text>
</comment>
<dbReference type="InterPro" id="IPR007487">
    <property type="entry name" value="ABC_transpt-TYRBP-like"/>
</dbReference>
<evidence type="ECO:0000313" key="8">
    <source>
        <dbReference type="Proteomes" id="UP000286271"/>
    </source>
</evidence>
<dbReference type="AlphaFoldDB" id="A0A1Q6TCK2"/>
<keyword evidence="2" id="KW-0732">Signal</keyword>
<protein>
    <submittedName>
        <fullName evidence="4">ABC transporter substrate-binding protein</fullName>
    </submittedName>
</protein>
<dbReference type="SUPFAM" id="SSF53822">
    <property type="entry name" value="Periplasmic binding protein-like I"/>
    <property type="match status" value="1"/>
</dbReference>
<dbReference type="EMBL" id="QRHP01000005">
    <property type="protein sequence ID" value="RHF85174.1"/>
    <property type="molecule type" value="Genomic_DNA"/>
</dbReference>
<dbReference type="PROSITE" id="PS51257">
    <property type="entry name" value="PROKAR_LIPOPROTEIN"/>
    <property type="match status" value="1"/>
</dbReference>
<dbReference type="Proteomes" id="UP000286271">
    <property type="component" value="Unassembled WGS sequence"/>
</dbReference>
<feature type="chain" id="PRO_5038219519" evidence="2">
    <location>
        <begin position="31"/>
        <end position="353"/>
    </location>
</feature>
<dbReference type="Pfam" id="PF04392">
    <property type="entry name" value="ABC_sub_bind"/>
    <property type="match status" value="1"/>
</dbReference>
<evidence type="ECO:0000313" key="6">
    <source>
        <dbReference type="Proteomes" id="UP000283492"/>
    </source>
</evidence>
<proteinExistence type="predicted"/>
<feature type="signal peptide" evidence="2">
    <location>
        <begin position="1"/>
        <end position="30"/>
    </location>
</feature>
<evidence type="ECO:0000256" key="1">
    <source>
        <dbReference type="SAM" id="MobiDB-lite"/>
    </source>
</evidence>
<evidence type="ECO:0000313" key="3">
    <source>
        <dbReference type="EMBL" id="RHA84792.1"/>
    </source>
</evidence>
<organism evidence="4 8">
    <name type="scientific">Roseburia inulinivorans</name>
    <dbReference type="NCBI Taxonomy" id="360807"/>
    <lineage>
        <taxon>Bacteria</taxon>
        <taxon>Bacillati</taxon>
        <taxon>Bacillota</taxon>
        <taxon>Clostridia</taxon>
        <taxon>Lachnospirales</taxon>
        <taxon>Lachnospiraceae</taxon>
        <taxon>Roseburia</taxon>
    </lineage>
</organism>